<evidence type="ECO:0000313" key="2">
    <source>
        <dbReference type="EMBL" id="KAJ7759027.1"/>
    </source>
</evidence>
<protein>
    <submittedName>
        <fullName evidence="2">Uncharacterized protein</fullName>
    </submittedName>
</protein>
<evidence type="ECO:0000256" key="1">
    <source>
        <dbReference type="SAM" id="MobiDB-lite"/>
    </source>
</evidence>
<feature type="compositionally biased region" description="Polar residues" evidence="1">
    <location>
        <begin position="103"/>
        <end position="119"/>
    </location>
</feature>
<feature type="compositionally biased region" description="Basic residues" evidence="1">
    <location>
        <begin position="121"/>
        <end position="139"/>
    </location>
</feature>
<comment type="caution">
    <text evidence="2">The sequence shown here is derived from an EMBL/GenBank/DDBJ whole genome shotgun (WGS) entry which is preliminary data.</text>
</comment>
<gene>
    <name evidence="2" type="ORF">DFH07DRAFT_958173</name>
</gene>
<sequence>MTEYDYSPEAYHQHQRTQNRIAHWVDDTDHCAPLFKSPFIPRSDVQDNEFHHPRSGSASPRRHTPSPSHSQSSGHRGRRTPKRSVTYHTQPTQPQISLPLRSHTFSLVSPNDSISQVTGPSHRRMHRPHSSSPTRHSHTPRSQQHSGGGTYVISPGVISPGGRYPGVQYVQQPQPMYYMQQPAQPAAYIVHPKDRKVQIVYPEMQYPPVAHPVQEHHPSFLQRIFGSQSGKHGRSRSLSHSRSNSRSRW</sequence>
<dbReference type="EMBL" id="JARJLG010000053">
    <property type="protein sequence ID" value="KAJ7759027.1"/>
    <property type="molecule type" value="Genomic_DNA"/>
</dbReference>
<feature type="compositionally biased region" description="Polar residues" evidence="1">
    <location>
        <begin position="86"/>
        <end position="96"/>
    </location>
</feature>
<evidence type="ECO:0000313" key="3">
    <source>
        <dbReference type="Proteomes" id="UP001215280"/>
    </source>
</evidence>
<organism evidence="2 3">
    <name type="scientific">Mycena maculata</name>
    <dbReference type="NCBI Taxonomy" id="230809"/>
    <lineage>
        <taxon>Eukaryota</taxon>
        <taxon>Fungi</taxon>
        <taxon>Dikarya</taxon>
        <taxon>Basidiomycota</taxon>
        <taxon>Agaricomycotina</taxon>
        <taxon>Agaricomycetes</taxon>
        <taxon>Agaricomycetidae</taxon>
        <taxon>Agaricales</taxon>
        <taxon>Marasmiineae</taxon>
        <taxon>Mycenaceae</taxon>
        <taxon>Mycena</taxon>
    </lineage>
</organism>
<accession>A0AAD7J7R2</accession>
<reference evidence="2" key="1">
    <citation type="submission" date="2023-03" db="EMBL/GenBank/DDBJ databases">
        <title>Massive genome expansion in bonnet fungi (Mycena s.s.) driven by repeated elements and novel gene families across ecological guilds.</title>
        <authorList>
            <consortium name="Lawrence Berkeley National Laboratory"/>
            <person name="Harder C.B."/>
            <person name="Miyauchi S."/>
            <person name="Viragh M."/>
            <person name="Kuo A."/>
            <person name="Thoen E."/>
            <person name="Andreopoulos B."/>
            <person name="Lu D."/>
            <person name="Skrede I."/>
            <person name="Drula E."/>
            <person name="Henrissat B."/>
            <person name="Morin E."/>
            <person name="Kohler A."/>
            <person name="Barry K."/>
            <person name="LaButti K."/>
            <person name="Morin E."/>
            <person name="Salamov A."/>
            <person name="Lipzen A."/>
            <person name="Mereny Z."/>
            <person name="Hegedus B."/>
            <person name="Baldrian P."/>
            <person name="Stursova M."/>
            <person name="Weitz H."/>
            <person name="Taylor A."/>
            <person name="Grigoriev I.V."/>
            <person name="Nagy L.G."/>
            <person name="Martin F."/>
            <person name="Kauserud H."/>
        </authorList>
    </citation>
    <scope>NUCLEOTIDE SEQUENCE</scope>
    <source>
        <strain evidence="2">CBHHK188m</strain>
    </source>
</reference>
<proteinExistence type="predicted"/>
<dbReference type="Proteomes" id="UP001215280">
    <property type="component" value="Unassembled WGS sequence"/>
</dbReference>
<feature type="region of interest" description="Disordered" evidence="1">
    <location>
        <begin position="37"/>
        <end position="149"/>
    </location>
</feature>
<keyword evidence="3" id="KW-1185">Reference proteome</keyword>
<name>A0AAD7J7R2_9AGAR</name>
<feature type="region of interest" description="Disordered" evidence="1">
    <location>
        <begin position="227"/>
        <end position="249"/>
    </location>
</feature>
<feature type="compositionally biased region" description="Basic residues" evidence="1">
    <location>
        <begin position="231"/>
        <end position="249"/>
    </location>
</feature>
<feature type="compositionally biased region" description="Low complexity" evidence="1">
    <location>
        <begin position="65"/>
        <end position="74"/>
    </location>
</feature>
<dbReference type="AlphaFoldDB" id="A0AAD7J7R2"/>